<dbReference type="STRING" id="1212765.MHLP_02540"/>
<sequence length="86" mass="9460">MNPILSKVFISIVAIGTVGGSLYYIGNSMYKGYLTSLENDSSSSDRSSKQTVKENLIGEKSFGGKFVLDNRAREDYVDEAVDKQEP</sequence>
<reference evidence="3" key="2">
    <citation type="submission" date="2012-07" db="EMBL/GenBank/DDBJ databases">
        <title>Complete genome sequence of 'Candidatus Mycoplasma haemolamae'.</title>
        <authorList>
            <person name="Guimaraes A.M.S."/>
            <person name="Toth B."/>
            <person name="Santos A.P."/>
            <person name="Nascimento N.C."/>
            <person name="Sojka J.E."/>
            <person name="Messick J.B."/>
        </authorList>
    </citation>
    <scope>NUCLEOTIDE SEQUENCE [LARGE SCALE GENOMIC DNA]</scope>
    <source>
        <strain evidence="3">Purdue</strain>
    </source>
</reference>
<evidence type="ECO:0000256" key="1">
    <source>
        <dbReference type="SAM" id="Phobius"/>
    </source>
</evidence>
<dbReference type="AlphaFoldDB" id="I7BJP4"/>
<evidence type="ECO:0000313" key="2">
    <source>
        <dbReference type="EMBL" id="AFO52088.1"/>
    </source>
</evidence>
<keyword evidence="1" id="KW-0812">Transmembrane</keyword>
<reference evidence="2 3" key="1">
    <citation type="journal article" date="2012" name="J. Bacteriol.">
        <title>Genome Sequence of "Candidatus Mycoplasma haemolamae" Strain Purdue, a Red Blood Cell Pathogen of Alpacas (Vicugna pacos) and Llamas (Lama glama).</title>
        <authorList>
            <person name="Guimaraes A.M."/>
            <person name="Toth B."/>
            <person name="Santos A.P."/>
            <person name="do Nascimento N.C."/>
            <person name="Kritchevsky J.E."/>
            <person name="Messick J.B."/>
        </authorList>
    </citation>
    <scope>NUCLEOTIDE SEQUENCE [LARGE SCALE GENOMIC DNA]</scope>
    <source>
        <strain evidence="2 3">Purdue</strain>
    </source>
</reference>
<keyword evidence="1" id="KW-0472">Membrane</keyword>
<keyword evidence="3" id="KW-1185">Reference proteome</keyword>
<name>I7BJP4_MYCHA</name>
<dbReference type="KEGG" id="mhl:MHLP_02540"/>
<dbReference type="Proteomes" id="UP000006502">
    <property type="component" value="Chromosome"/>
</dbReference>
<feature type="transmembrane region" description="Helical" evidence="1">
    <location>
        <begin position="6"/>
        <end position="25"/>
    </location>
</feature>
<proteinExistence type="predicted"/>
<organism evidence="2 3">
    <name type="scientific">Mycoplasma haematolamae (strain Purdue)</name>
    <dbReference type="NCBI Taxonomy" id="1212765"/>
    <lineage>
        <taxon>Bacteria</taxon>
        <taxon>Bacillati</taxon>
        <taxon>Mycoplasmatota</taxon>
        <taxon>Mollicutes</taxon>
        <taxon>Mycoplasmataceae</taxon>
        <taxon>Mycoplasma</taxon>
    </lineage>
</organism>
<dbReference type="PATRIC" id="fig|1212765.3.peg.574"/>
<protein>
    <submittedName>
        <fullName evidence="2">Uncharacterized protein</fullName>
    </submittedName>
</protein>
<keyword evidence="1" id="KW-1133">Transmembrane helix</keyword>
<evidence type="ECO:0000313" key="3">
    <source>
        <dbReference type="Proteomes" id="UP000006502"/>
    </source>
</evidence>
<gene>
    <name evidence="2" type="ordered locus">MHLP_02540</name>
</gene>
<accession>I7BJP4</accession>
<dbReference type="HOGENOM" id="CLU_2494560_0_0_14"/>
<dbReference type="EMBL" id="CP003731">
    <property type="protein sequence ID" value="AFO52088.1"/>
    <property type="molecule type" value="Genomic_DNA"/>
</dbReference>